<keyword evidence="2" id="KW-1185">Reference proteome</keyword>
<accession>A0ACB6SDN0</accession>
<name>A0ACB6SDN0_9PLEO</name>
<evidence type="ECO:0000313" key="1">
    <source>
        <dbReference type="EMBL" id="KAF2632421.1"/>
    </source>
</evidence>
<gene>
    <name evidence="1" type="ORF">BU25DRAFT_151209</name>
</gene>
<organism evidence="1 2">
    <name type="scientific">Macroventuria anomochaeta</name>
    <dbReference type="NCBI Taxonomy" id="301207"/>
    <lineage>
        <taxon>Eukaryota</taxon>
        <taxon>Fungi</taxon>
        <taxon>Dikarya</taxon>
        <taxon>Ascomycota</taxon>
        <taxon>Pezizomycotina</taxon>
        <taxon>Dothideomycetes</taxon>
        <taxon>Pleosporomycetidae</taxon>
        <taxon>Pleosporales</taxon>
        <taxon>Pleosporineae</taxon>
        <taxon>Didymellaceae</taxon>
        <taxon>Macroventuria</taxon>
    </lineage>
</organism>
<dbReference type="Proteomes" id="UP000799754">
    <property type="component" value="Unassembled WGS sequence"/>
</dbReference>
<protein>
    <submittedName>
        <fullName evidence="1">Uncharacterized protein</fullName>
    </submittedName>
</protein>
<comment type="caution">
    <text evidence="1">The sequence shown here is derived from an EMBL/GenBank/DDBJ whole genome shotgun (WGS) entry which is preliminary data.</text>
</comment>
<sequence length="124" mass="13892">MNTITSATARPIYLCDQLISCHKLVSMSNPTPKARWSPPICSCIVRLEQHDRKVTTAITVFTFAQLTSVVSLLCFHSCGSIGELLRFSTCLKRKNHFHVSSQFRFRLLTATSSFADSAFRAFTS</sequence>
<reference evidence="1" key="1">
    <citation type="journal article" date="2020" name="Stud. Mycol.">
        <title>101 Dothideomycetes genomes: a test case for predicting lifestyles and emergence of pathogens.</title>
        <authorList>
            <person name="Haridas S."/>
            <person name="Albert R."/>
            <person name="Binder M."/>
            <person name="Bloem J."/>
            <person name="Labutti K."/>
            <person name="Salamov A."/>
            <person name="Andreopoulos B."/>
            <person name="Baker S."/>
            <person name="Barry K."/>
            <person name="Bills G."/>
            <person name="Bluhm B."/>
            <person name="Cannon C."/>
            <person name="Castanera R."/>
            <person name="Culley D."/>
            <person name="Daum C."/>
            <person name="Ezra D."/>
            <person name="Gonzalez J."/>
            <person name="Henrissat B."/>
            <person name="Kuo A."/>
            <person name="Liang C."/>
            <person name="Lipzen A."/>
            <person name="Lutzoni F."/>
            <person name="Magnuson J."/>
            <person name="Mondo S."/>
            <person name="Nolan M."/>
            <person name="Ohm R."/>
            <person name="Pangilinan J."/>
            <person name="Park H.-J."/>
            <person name="Ramirez L."/>
            <person name="Alfaro M."/>
            <person name="Sun H."/>
            <person name="Tritt A."/>
            <person name="Yoshinaga Y."/>
            <person name="Zwiers L.-H."/>
            <person name="Turgeon B."/>
            <person name="Goodwin S."/>
            <person name="Spatafora J."/>
            <person name="Crous P."/>
            <person name="Grigoriev I."/>
        </authorList>
    </citation>
    <scope>NUCLEOTIDE SEQUENCE</scope>
    <source>
        <strain evidence="1">CBS 525.71</strain>
    </source>
</reference>
<evidence type="ECO:0000313" key="2">
    <source>
        <dbReference type="Proteomes" id="UP000799754"/>
    </source>
</evidence>
<proteinExistence type="predicted"/>
<dbReference type="EMBL" id="MU006703">
    <property type="protein sequence ID" value="KAF2632421.1"/>
    <property type="molecule type" value="Genomic_DNA"/>
</dbReference>